<feature type="disulfide bond" evidence="18">
    <location>
        <begin position="89"/>
        <end position="354"/>
    </location>
</feature>
<feature type="binding site" evidence="16">
    <location>
        <position position="527"/>
    </location>
    <ligand>
        <name>L-glutamate</name>
        <dbReference type="ChEBI" id="CHEBI:29985"/>
    </ligand>
</feature>
<keyword evidence="13" id="KW-1071">Ligand-gated ion channel</keyword>
<keyword evidence="12" id="KW-0628">Postsynaptic cell membrane</keyword>
<dbReference type="InterPro" id="IPR019594">
    <property type="entry name" value="Glu/Gly-bd"/>
</dbReference>
<evidence type="ECO:0000256" key="11">
    <source>
        <dbReference type="ARBA" id="ARBA00023180"/>
    </source>
</evidence>
<evidence type="ECO:0000256" key="1">
    <source>
        <dbReference type="ARBA" id="ARBA00004651"/>
    </source>
</evidence>
<evidence type="ECO:0000256" key="2">
    <source>
        <dbReference type="ARBA" id="ARBA00008685"/>
    </source>
</evidence>
<feature type="binding site" evidence="16">
    <location>
        <position position="532"/>
    </location>
    <ligand>
        <name>L-glutamate</name>
        <dbReference type="ChEBI" id="CHEBI:29985"/>
    </ligand>
</feature>
<name>A0A7D0TCZ2_9DIPT</name>
<feature type="site" description="Interaction with the cone snail toxin Con-ikot-ikot" evidence="17">
    <location>
        <position position="705"/>
    </location>
</feature>
<dbReference type="FunFam" id="3.40.190.10:FF:000178">
    <property type="entry name" value="Glutamate receptor subunit"/>
    <property type="match status" value="1"/>
</dbReference>
<feature type="domain" description="Ionotropic glutamate receptor L-glutamate and glycine-binding" evidence="23">
    <location>
        <begin position="451"/>
        <end position="516"/>
    </location>
</feature>
<keyword evidence="8" id="KW-0406">Ion transport</keyword>
<evidence type="ECO:0000313" key="24">
    <source>
        <dbReference type="EMBL" id="QGW50659.1"/>
    </source>
</evidence>
<evidence type="ECO:0000259" key="22">
    <source>
        <dbReference type="SMART" id="SM00079"/>
    </source>
</evidence>
<evidence type="ECO:0000256" key="20">
    <source>
        <dbReference type="SAM" id="Phobius"/>
    </source>
</evidence>
<keyword evidence="11" id="KW-0325">Glycoprotein</keyword>
<accession>A0A7D0TCZ2</accession>
<dbReference type="SUPFAM" id="SSF53822">
    <property type="entry name" value="Periplasmic binding protein-like I"/>
    <property type="match status" value="1"/>
</dbReference>
<dbReference type="Pfam" id="PF01094">
    <property type="entry name" value="ANF_receptor"/>
    <property type="match status" value="1"/>
</dbReference>
<sequence>MRKIELIIFIIFITFVEKSHLRRDDFIQQTEPIKIGGLFDGAQEAEFAFKYAVAGMNNFNQRDRQMGRLKAIAKRVDYGNEFSAATTVCNMIENGVVAIIGPSSPESAIHVRNLCDAKEIPSIETRIDVSSDYVINLHPKPDDLGRVYLDMIHASGWEKFTIVFQDTPWLPLVEYVLKNFKTKNPITVLQLDLTENENYRTQWRRVKISGDTNILLCSSIEALPEIMKQAQQVGLMTDQHQFIITSLDMHTIDLEPFQHGGTNITGFRLVNPDDRWVRDVTQFFYDTFKKKSGSREPDETEFGNDFYDRHENEFPEGLTAEKLRLETALTYDAVMLLSQVFTNSRGIQSESISCEDPESFFRNGTSIFNSMKTVSSFKGLSGEISFDHHGNRENFNLDVLELGSDGLKKIGGWNSSTGITSFRNMTNLGPSTAEDSLKNKTLLVLTVINPPYGMLKETLLPLKGNDMFEGFGIELIEKLASRLGFNYTFKLQEDGAYGSYNKDTKKWNGMLSELMEDRADLAITDLTITAERESAVDFTMPFMTLGVSILFEKPKKEDPELFSFMQPFSKEVWICLIGAFFMVSISLFIMGRLSPAEWDNPYPCIEEPEVLVNQFSFKNSMWFSVGALLQQGSEIAPKAPSTRLVASLWWFFTLIMVSSYTANLAAFLTIENPSSLIKNVEDLFALGGTIPYGAKNPGSTLGFFRDSQNEMYKEMGYFMMNNTQFLMKSNEDGLEKAKGGKFAFFMESSTIEYMTQRNCEVVQVGGTLDEKGYGIAMKKQSPYRGALSEAILQMQESGEISRMKTKWWNEKRGGGACGGGDGEEGGGADKLDMKNVGGVFVVVCFGCLVATILGLARWIIFVRKMAKSIDVPFQEALAEETKFVAKFGTNTKTVQRRKSSTQIGSMNDSSGSHHESRSRSSCAVNQEPYSLRFSMKNINRIENDDDLI</sequence>
<evidence type="ECO:0000256" key="16">
    <source>
        <dbReference type="PIRSR" id="PIRSR601508-1"/>
    </source>
</evidence>
<keyword evidence="5 20" id="KW-0812">Transmembrane</keyword>
<keyword evidence="10 24" id="KW-0675">Receptor</keyword>
<dbReference type="InterPro" id="IPR028082">
    <property type="entry name" value="Peripla_BP_I"/>
</dbReference>
<keyword evidence="7" id="KW-0770">Synapse</keyword>
<evidence type="ECO:0000256" key="17">
    <source>
        <dbReference type="PIRSR" id="PIRSR601508-2"/>
    </source>
</evidence>
<dbReference type="PRINTS" id="PR00177">
    <property type="entry name" value="NMDARECEPTOR"/>
</dbReference>
<feature type="disulfide bond" evidence="18">
    <location>
        <begin position="759"/>
        <end position="817"/>
    </location>
</feature>
<keyword evidence="3" id="KW-0813">Transport</keyword>
<dbReference type="Pfam" id="PF00060">
    <property type="entry name" value="Lig_chan"/>
    <property type="match status" value="1"/>
</dbReference>
<feature type="transmembrane region" description="Helical" evidence="20">
    <location>
        <begin position="839"/>
        <end position="860"/>
    </location>
</feature>
<feature type="signal peptide" evidence="21">
    <location>
        <begin position="1"/>
        <end position="21"/>
    </location>
</feature>
<dbReference type="FunFam" id="1.10.287.70:FF:000105">
    <property type="entry name" value="Eye-enriched kainate receptor, isoform A"/>
    <property type="match status" value="1"/>
</dbReference>
<dbReference type="InterPro" id="IPR001320">
    <property type="entry name" value="Iontro_rcpt_C"/>
</dbReference>
<dbReference type="InterPro" id="IPR001828">
    <property type="entry name" value="ANF_lig-bd_rcpt"/>
</dbReference>
<evidence type="ECO:0000256" key="19">
    <source>
        <dbReference type="SAM" id="MobiDB-lite"/>
    </source>
</evidence>
<dbReference type="SMART" id="SM00079">
    <property type="entry name" value="PBPe"/>
    <property type="match status" value="1"/>
</dbReference>
<evidence type="ECO:0000256" key="4">
    <source>
        <dbReference type="ARBA" id="ARBA00022475"/>
    </source>
</evidence>
<dbReference type="Gene3D" id="1.10.287.70">
    <property type="match status" value="1"/>
</dbReference>
<feature type="binding site" evidence="16">
    <location>
        <position position="699"/>
    </location>
    <ligand>
        <name>L-glutamate</name>
        <dbReference type="ChEBI" id="CHEBI:29985"/>
    </ligand>
</feature>
<dbReference type="CDD" id="cd06382">
    <property type="entry name" value="PBP1_iGluR_Kainate"/>
    <property type="match status" value="1"/>
</dbReference>
<evidence type="ECO:0000256" key="6">
    <source>
        <dbReference type="ARBA" id="ARBA00022989"/>
    </source>
</evidence>
<dbReference type="SUPFAM" id="SSF53850">
    <property type="entry name" value="Periplasmic binding protein-like II"/>
    <property type="match status" value="1"/>
</dbReference>
<feature type="site" description="Crucial to convey clamshell closure to channel opening" evidence="17">
    <location>
        <position position="677"/>
    </location>
</feature>
<dbReference type="GO" id="GO:0015276">
    <property type="term" value="F:ligand-gated monoatomic ion channel activity"/>
    <property type="evidence" value="ECO:0007669"/>
    <property type="project" value="InterPro"/>
</dbReference>
<protein>
    <submittedName>
        <fullName evidence="24">Ionotropic receptor 17</fullName>
    </submittedName>
</protein>
<evidence type="ECO:0000256" key="10">
    <source>
        <dbReference type="ARBA" id="ARBA00023170"/>
    </source>
</evidence>
<dbReference type="Gene3D" id="3.40.50.2300">
    <property type="match status" value="2"/>
</dbReference>
<keyword evidence="4" id="KW-1003">Cell membrane</keyword>
<evidence type="ECO:0000256" key="3">
    <source>
        <dbReference type="ARBA" id="ARBA00022448"/>
    </source>
</evidence>
<organism evidence="24">
    <name type="scientific">Propsilocerus akamusi</name>
    <dbReference type="NCBI Taxonomy" id="903466"/>
    <lineage>
        <taxon>Eukaryota</taxon>
        <taxon>Metazoa</taxon>
        <taxon>Ecdysozoa</taxon>
        <taxon>Arthropoda</taxon>
        <taxon>Hexapoda</taxon>
        <taxon>Insecta</taxon>
        <taxon>Pterygota</taxon>
        <taxon>Neoptera</taxon>
        <taxon>Endopterygota</taxon>
        <taxon>Diptera</taxon>
        <taxon>Nematocera</taxon>
        <taxon>Chironomoidea</taxon>
        <taxon>Chironomidae</taxon>
        <taxon>Propsilocerus</taxon>
    </lineage>
</organism>
<reference evidence="24" key="1">
    <citation type="submission" date="2019-07" db="EMBL/GenBank/DDBJ databases">
        <title>Identification and Expression Pattern of Chemosensory Genes from the Transcriptome of the Propsilocerus akamusi.</title>
        <authorList>
            <person name="Yan C."/>
            <person name="Pan L."/>
        </authorList>
    </citation>
    <scope>NUCLEOTIDE SEQUENCE</scope>
</reference>
<evidence type="ECO:0000256" key="15">
    <source>
        <dbReference type="ARBA" id="ARBA00034100"/>
    </source>
</evidence>
<keyword evidence="18" id="KW-1015">Disulfide bond</keyword>
<feature type="transmembrane region" description="Helical" evidence="20">
    <location>
        <begin position="648"/>
        <end position="670"/>
    </location>
</feature>
<feature type="chain" id="PRO_5027947342" evidence="21">
    <location>
        <begin position="22"/>
        <end position="948"/>
    </location>
</feature>
<keyword evidence="14" id="KW-0407">Ion channel</keyword>
<evidence type="ECO:0000256" key="8">
    <source>
        <dbReference type="ARBA" id="ARBA00023065"/>
    </source>
</evidence>
<dbReference type="Pfam" id="PF10613">
    <property type="entry name" value="Lig_chan-Glu_bd"/>
    <property type="match status" value="1"/>
</dbReference>
<dbReference type="Gene3D" id="3.40.190.10">
    <property type="entry name" value="Periplasmic binding protein-like II"/>
    <property type="match status" value="2"/>
</dbReference>
<dbReference type="FunFam" id="3.40.190.10:FF:000061">
    <property type="entry name" value="Glutamate receptor, ionotropic kainate"/>
    <property type="match status" value="1"/>
</dbReference>
<evidence type="ECO:0000256" key="18">
    <source>
        <dbReference type="PIRSR" id="PIRSR601508-3"/>
    </source>
</evidence>
<keyword evidence="9 20" id="KW-0472">Membrane</keyword>
<evidence type="ECO:0000256" key="21">
    <source>
        <dbReference type="SAM" id="SignalP"/>
    </source>
</evidence>
<feature type="binding site" evidence="16">
    <location>
        <position position="747"/>
    </location>
    <ligand>
        <name>L-glutamate</name>
        <dbReference type="ChEBI" id="CHEBI:29985"/>
    </ligand>
</feature>
<keyword evidence="6 20" id="KW-1133">Transmembrane helix</keyword>
<proteinExistence type="evidence at transcript level"/>
<dbReference type="InterPro" id="IPR001508">
    <property type="entry name" value="Iono_Glu_rcpt_met"/>
</dbReference>
<evidence type="ECO:0000256" key="12">
    <source>
        <dbReference type="ARBA" id="ARBA00023257"/>
    </source>
</evidence>
<dbReference type="InterPro" id="IPR015683">
    <property type="entry name" value="Ionotropic_Glu_rcpt"/>
</dbReference>
<dbReference type="GO" id="GO:0045211">
    <property type="term" value="C:postsynaptic membrane"/>
    <property type="evidence" value="ECO:0007669"/>
    <property type="project" value="UniProtKB-SubCell"/>
</dbReference>
<comment type="similarity">
    <text evidence="2">Belongs to the glutamate-gated ion channel (TC 1.A.10.1) family.</text>
</comment>
<comment type="subcellular location">
    <subcellularLocation>
        <location evidence="1">Cell membrane</location>
        <topology evidence="1">Multi-pass membrane protein</topology>
    </subcellularLocation>
    <subcellularLocation>
        <location evidence="15">Postsynaptic cell membrane</location>
    </subcellularLocation>
</comment>
<feature type="region of interest" description="Disordered" evidence="19">
    <location>
        <begin position="895"/>
        <end position="923"/>
    </location>
</feature>
<evidence type="ECO:0000256" key="14">
    <source>
        <dbReference type="ARBA" id="ARBA00023303"/>
    </source>
</evidence>
<feature type="binding site" evidence="16">
    <location>
        <position position="700"/>
    </location>
    <ligand>
        <name>L-glutamate</name>
        <dbReference type="ChEBI" id="CHEBI:29985"/>
    </ligand>
</feature>
<feature type="domain" description="Ionotropic glutamate receptor C-terminal" evidence="22">
    <location>
        <begin position="441"/>
        <end position="810"/>
    </location>
</feature>
<evidence type="ECO:0000259" key="23">
    <source>
        <dbReference type="SMART" id="SM00918"/>
    </source>
</evidence>
<dbReference type="PANTHER" id="PTHR18966">
    <property type="entry name" value="IONOTROPIC GLUTAMATE RECEPTOR"/>
    <property type="match status" value="1"/>
</dbReference>
<feature type="transmembrane region" description="Helical" evidence="20">
    <location>
        <begin position="572"/>
        <end position="593"/>
    </location>
</feature>
<dbReference type="GO" id="GO:0038023">
    <property type="term" value="F:signaling receptor activity"/>
    <property type="evidence" value="ECO:0007669"/>
    <property type="project" value="InterPro"/>
</dbReference>
<keyword evidence="21" id="KW-0732">Signal</keyword>
<dbReference type="EMBL" id="MN132986">
    <property type="protein sequence ID" value="QGW50659.1"/>
    <property type="molecule type" value="mRNA"/>
</dbReference>
<evidence type="ECO:0000256" key="9">
    <source>
        <dbReference type="ARBA" id="ARBA00023136"/>
    </source>
</evidence>
<dbReference type="SMART" id="SM00918">
    <property type="entry name" value="Lig_chan-Glu_bd"/>
    <property type="match status" value="1"/>
</dbReference>
<evidence type="ECO:0000256" key="7">
    <source>
        <dbReference type="ARBA" id="ARBA00023018"/>
    </source>
</evidence>
<dbReference type="AlphaFoldDB" id="A0A7D0TCZ2"/>
<evidence type="ECO:0000256" key="5">
    <source>
        <dbReference type="ARBA" id="ARBA00022692"/>
    </source>
</evidence>
<evidence type="ECO:0000256" key="13">
    <source>
        <dbReference type="ARBA" id="ARBA00023286"/>
    </source>
</evidence>